<gene>
    <name evidence="9" type="ORF">K678_02805</name>
</gene>
<feature type="domain" description="Flagellar basal body rod protein N-terminal" evidence="7">
    <location>
        <begin position="9"/>
        <end position="35"/>
    </location>
</feature>
<dbReference type="RefSeq" id="WP_021130943.1">
    <property type="nucleotide sequence ID" value="NZ_AQPH01000006.1"/>
</dbReference>
<feature type="domain" description="Flagellar basal-body/hook protein C-terminal" evidence="8">
    <location>
        <begin position="90"/>
        <end position="132"/>
    </location>
</feature>
<dbReference type="InterPro" id="IPR001444">
    <property type="entry name" value="Flag_bb_rod_N"/>
</dbReference>
<accession>S9SAQ7</accession>
<dbReference type="Pfam" id="PF00460">
    <property type="entry name" value="Flg_bb_rod"/>
    <property type="match status" value="1"/>
</dbReference>
<keyword evidence="9" id="KW-0282">Flagellum</keyword>
<name>S9SAQ7_MAGFU</name>
<dbReference type="STRING" id="1316936.K678_02805"/>
<evidence type="ECO:0000313" key="10">
    <source>
        <dbReference type="Proteomes" id="UP000015350"/>
    </source>
</evidence>
<proteinExistence type="inferred from homology"/>
<protein>
    <recommendedName>
        <fullName evidence="3 6">Flagellar basal-body rod protein FlgC</fullName>
    </recommendedName>
</protein>
<dbReference type="AlphaFoldDB" id="S9SAQ7"/>
<dbReference type="Proteomes" id="UP000015350">
    <property type="component" value="Unassembled WGS sequence"/>
</dbReference>
<dbReference type="PATRIC" id="fig|1316936.3.peg.561"/>
<comment type="subunit">
    <text evidence="5 6">The basal body constitutes a major portion of the flagellar organelle and consists of four rings (L,P,S, and M) mounted on a central rod. The rod consists of about 26 subunits of FlgG in the distal portion, and FlgB, FlgC and FlgF are thought to build up the proximal portion of the rod with about 6 subunits each.</text>
</comment>
<organism evidence="9 10">
    <name type="scientific">Magnetospirillum fulvum MGU-K5</name>
    <dbReference type="NCBI Taxonomy" id="1316936"/>
    <lineage>
        <taxon>Bacteria</taxon>
        <taxon>Pseudomonadati</taxon>
        <taxon>Pseudomonadota</taxon>
        <taxon>Alphaproteobacteria</taxon>
        <taxon>Rhodospirillales</taxon>
        <taxon>Rhodospirillaceae</taxon>
        <taxon>Magnetospirillum</taxon>
    </lineage>
</organism>
<evidence type="ECO:0000256" key="2">
    <source>
        <dbReference type="ARBA" id="ARBA00009677"/>
    </source>
</evidence>
<dbReference type="NCBIfam" id="TIGR01395">
    <property type="entry name" value="FlgC"/>
    <property type="match status" value="1"/>
</dbReference>
<dbReference type="InterPro" id="IPR010930">
    <property type="entry name" value="Flg_bb/hook_C_dom"/>
</dbReference>
<comment type="caution">
    <text evidence="9">The sequence shown here is derived from an EMBL/GenBank/DDBJ whole genome shotgun (WGS) entry which is preliminary data.</text>
</comment>
<evidence type="ECO:0000313" key="9">
    <source>
        <dbReference type="EMBL" id="EPY02987.1"/>
    </source>
</evidence>
<keyword evidence="9" id="KW-0969">Cilium</keyword>
<sequence length="136" mass="15537">MDELSKSTQIAISGMKVQSQRLRVISENMANVDSTAQSPEGLPYRRKVVTFKNELDRSTGINKVKVDKVQGDTSDFQRRYDPKHPAADREGYVLTPNVNPLIEMMDMREAQRSYEANMNVINTSRTLLSRTVEMLR</sequence>
<evidence type="ECO:0000256" key="4">
    <source>
        <dbReference type="ARBA" id="ARBA00023143"/>
    </source>
</evidence>
<evidence type="ECO:0000259" key="8">
    <source>
        <dbReference type="Pfam" id="PF06429"/>
    </source>
</evidence>
<dbReference type="eggNOG" id="COG1558">
    <property type="taxonomic scope" value="Bacteria"/>
</dbReference>
<dbReference type="PROSITE" id="PS00588">
    <property type="entry name" value="FLAGELLA_BB_ROD"/>
    <property type="match status" value="1"/>
</dbReference>
<dbReference type="Pfam" id="PF06429">
    <property type="entry name" value="Flg_bbr_C"/>
    <property type="match status" value="1"/>
</dbReference>
<comment type="subcellular location">
    <subcellularLocation>
        <location evidence="1 6">Bacterial flagellum basal body</location>
    </subcellularLocation>
</comment>
<evidence type="ECO:0000256" key="3">
    <source>
        <dbReference type="ARBA" id="ARBA00017941"/>
    </source>
</evidence>
<comment type="similarity">
    <text evidence="2">Belongs to the flagella basal body rod proteins family.</text>
</comment>
<evidence type="ECO:0000256" key="1">
    <source>
        <dbReference type="ARBA" id="ARBA00004117"/>
    </source>
</evidence>
<dbReference type="OrthoDB" id="9813951at2"/>
<dbReference type="PANTHER" id="PTHR30435:SF2">
    <property type="entry name" value="FLAGELLAR BASAL-BODY ROD PROTEIN FLGC"/>
    <property type="match status" value="1"/>
</dbReference>
<evidence type="ECO:0000259" key="7">
    <source>
        <dbReference type="Pfam" id="PF00460"/>
    </source>
</evidence>
<dbReference type="InterPro" id="IPR019776">
    <property type="entry name" value="Flagellar_basal_body_rod_CS"/>
</dbReference>
<evidence type="ECO:0000256" key="5">
    <source>
        <dbReference type="ARBA" id="ARBA00025933"/>
    </source>
</evidence>
<dbReference type="PANTHER" id="PTHR30435">
    <property type="entry name" value="FLAGELLAR PROTEIN"/>
    <property type="match status" value="1"/>
</dbReference>
<dbReference type="EMBL" id="AQPH01000006">
    <property type="protein sequence ID" value="EPY02987.1"/>
    <property type="molecule type" value="Genomic_DNA"/>
</dbReference>
<dbReference type="GO" id="GO:0071978">
    <property type="term" value="P:bacterial-type flagellum-dependent swarming motility"/>
    <property type="evidence" value="ECO:0007669"/>
    <property type="project" value="TreeGrafter"/>
</dbReference>
<reference evidence="9 10" key="1">
    <citation type="submission" date="2013-04" db="EMBL/GenBank/DDBJ databases">
        <authorList>
            <person name="Kuznetsov B."/>
            <person name="Ivanovsky R."/>
        </authorList>
    </citation>
    <scope>NUCLEOTIDE SEQUENCE [LARGE SCALE GENOMIC DNA]</scope>
    <source>
        <strain evidence="9 10">MGU-K5</strain>
    </source>
</reference>
<evidence type="ECO:0000256" key="6">
    <source>
        <dbReference type="RuleBase" id="RU362062"/>
    </source>
</evidence>
<dbReference type="GO" id="GO:0030694">
    <property type="term" value="C:bacterial-type flagellum basal body, rod"/>
    <property type="evidence" value="ECO:0007669"/>
    <property type="project" value="UniProtKB-UniRule"/>
</dbReference>
<dbReference type="InterPro" id="IPR006299">
    <property type="entry name" value="FlgC"/>
</dbReference>
<keyword evidence="9" id="KW-0966">Cell projection</keyword>
<keyword evidence="4 6" id="KW-0975">Bacterial flagellum</keyword>